<keyword evidence="10" id="KW-0408">Iron</keyword>
<keyword evidence="5" id="KW-0349">Heme</keyword>
<dbReference type="Gene3D" id="1.10.630.10">
    <property type="entry name" value="Cytochrome P450"/>
    <property type="match status" value="1"/>
</dbReference>
<evidence type="ECO:0000256" key="3">
    <source>
        <dbReference type="ARBA" id="ARBA00004406"/>
    </source>
</evidence>
<keyword evidence="12" id="KW-0472">Membrane</keyword>
<comment type="cofactor">
    <cofactor evidence="1">
        <name>heme</name>
        <dbReference type="ChEBI" id="CHEBI:30413"/>
    </cofactor>
</comment>
<dbReference type="OrthoDB" id="1470350at2759"/>
<comment type="similarity">
    <text evidence="4">Belongs to the cytochrome P450 family.</text>
</comment>
<keyword evidence="9" id="KW-0560">Oxidoreductase</keyword>
<evidence type="ECO:0000256" key="4">
    <source>
        <dbReference type="ARBA" id="ARBA00010617"/>
    </source>
</evidence>
<dbReference type="VEuPathDB" id="VectorBase:AALB20_029205"/>
<proteinExistence type="inferred from homology"/>
<dbReference type="PANTHER" id="PTHR24292">
    <property type="entry name" value="CYTOCHROME P450"/>
    <property type="match status" value="1"/>
</dbReference>
<evidence type="ECO:0000256" key="11">
    <source>
        <dbReference type="ARBA" id="ARBA00023033"/>
    </source>
</evidence>
<name>A0A182G038_ANOAL</name>
<keyword evidence="8" id="KW-0492">Microsome</keyword>
<reference evidence="13" key="2">
    <citation type="submission" date="2022-08" db="UniProtKB">
        <authorList>
            <consortium name="EnsemblMetazoa"/>
        </authorList>
    </citation>
    <scope>IDENTIFICATION</scope>
    <source>
        <strain evidence="13">STECLA/ALBI9_A</strain>
    </source>
</reference>
<protein>
    <submittedName>
        <fullName evidence="13">Uncharacterized protein</fullName>
    </submittedName>
</protein>
<dbReference type="GO" id="GO:0016705">
    <property type="term" value="F:oxidoreductase activity, acting on paired donors, with incorporation or reduction of molecular oxygen"/>
    <property type="evidence" value="ECO:0007669"/>
    <property type="project" value="InterPro"/>
</dbReference>
<dbReference type="Pfam" id="PF00067">
    <property type="entry name" value="p450"/>
    <property type="match status" value="1"/>
</dbReference>
<evidence type="ECO:0000256" key="9">
    <source>
        <dbReference type="ARBA" id="ARBA00023002"/>
    </source>
</evidence>
<dbReference type="EnsemblMetazoa" id="AALB015617-RA">
    <property type="protein sequence ID" value="AALB015617-PA"/>
    <property type="gene ID" value="AALB015617"/>
</dbReference>
<dbReference type="RefSeq" id="XP_035774132.1">
    <property type="nucleotide sequence ID" value="XM_035918239.1"/>
</dbReference>
<comment type="subcellular location">
    <subcellularLocation>
        <location evidence="3">Endoplasmic reticulum membrane</location>
        <topology evidence="3">Peripheral membrane protein</topology>
    </subcellularLocation>
    <subcellularLocation>
        <location evidence="2">Microsome membrane</location>
        <topology evidence="2">Peripheral membrane protein</topology>
    </subcellularLocation>
</comment>
<keyword evidence="11" id="KW-0503">Monooxygenase</keyword>
<evidence type="ECO:0000256" key="7">
    <source>
        <dbReference type="ARBA" id="ARBA00022824"/>
    </source>
</evidence>
<dbReference type="InterPro" id="IPR050476">
    <property type="entry name" value="Insect_CytP450_Detox"/>
</dbReference>
<evidence type="ECO:0000256" key="6">
    <source>
        <dbReference type="ARBA" id="ARBA00022723"/>
    </source>
</evidence>
<dbReference type="PANTHER" id="PTHR24292:SF102">
    <property type="entry name" value="CYTOCHROME P450 FAMILY-RELATED"/>
    <property type="match status" value="1"/>
</dbReference>
<evidence type="ECO:0000313" key="13">
    <source>
        <dbReference type="EnsemblMetazoa" id="AALB015617-PA"/>
    </source>
</evidence>
<dbReference type="GeneID" id="118457011"/>
<dbReference type="KEGG" id="aali:118457011"/>
<dbReference type="GO" id="GO:0004497">
    <property type="term" value="F:monooxygenase activity"/>
    <property type="evidence" value="ECO:0007669"/>
    <property type="project" value="UniProtKB-KW"/>
</dbReference>
<dbReference type="GO" id="GO:0005789">
    <property type="term" value="C:endoplasmic reticulum membrane"/>
    <property type="evidence" value="ECO:0007669"/>
    <property type="project" value="UniProtKB-SubCell"/>
</dbReference>
<keyword evidence="14" id="KW-1185">Reference proteome</keyword>
<dbReference type="AlphaFoldDB" id="A0A182G038"/>
<accession>A0A182G038</accession>
<organism evidence="13 14">
    <name type="scientific">Anopheles albimanus</name>
    <name type="common">New world malaria mosquito</name>
    <dbReference type="NCBI Taxonomy" id="7167"/>
    <lineage>
        <taxon>Eukaryota</taxon>
        <taxon>Metazoa</taxon>
        <taxon>Ecdysozoa</taxon>
        <taxon>Arthropoda</taxon>
        <taxon>Hexapoda</taxon>
        <taxon>Insecta</taxon>
        <taxon>Pterygota</taxon>
        <taxon>Neoptera</taxon>
        <taxon>Endopterygota</taxon>
        <taxon>Diptera</taxon>
        <taxon>Nematocera</taxon>
        <taxon>Culicoidea</taxon>
        <taxon>Culicidae</taxon>
        <taxon>Anophelinae</taxon>
        <taxon>Anopheles</taxon>
    </lineage>
</organism>
<dbReference type="InterPro" id="IPR001128">
    <property type="entry name" value="Cyt_P450"/>
</dbReference>
<evidence type="ECO:0000256" key="5">
    <source>
        <dbReference type="ARBA" id="ARBA00022617"/>
    </source>
</evidence>
<evidence type="ECO:0000256" key="2">
    <source>
        <dbReference type="ARBA" id="ARBA00004174"/>
    </source>
</evidence>
<keyword evidence="7" id="KW-0256">Endoplasmic reticulum</keyword>
<dbReference type="SUPFAM" id="SSF48264">
    <property type="entry name" value="Cytochrome P450"/>
    <property type="match status" value="1"/>
</dbReference>
<reference evidence="13 14" key="1">
    <citation type="journal article" date="2017" name="G3 (Bethesda)">
        <title>The Physical Genome Mapping of Anopheles albimanus Corrected Scaffold Misassemblies and Identified Interarm Rearrangements in Genus Anopheles.</title>
        <authorList>
            <person name="Artemov G.N."/>
            <person name="Peery A.N."/>
            <person name="Jiang X."/>
            <person name="Tu Z."/>
            <person name="Stegniy V.N."/>
            <person name="Sharakhova M.V."/>
            <person name="Sharakhov I.V."/>
        </authorList>
    </citation>
    <scope>NUCLEOTIDE SEQUENCE [LARGE SCALE GENOMIC DNA]</scope>
    <source>
        <strain evidence="13 14">ALBI9_A</strain>
    </source>
</reference>
<dbReference type="GO" id="GO:0005506">
    <property type="term" value="F:iron ion binding"/>
    <property type="evidence" value="ECO:0007669"/>
    <property type="project" value="InterPro"/>
</dbReference>
<dbReference type="GO" id="GO:0020037">
    <property type="term" value="F:heme binding"/>
    <property type="evidence" value="ECO:0007669"/>
    <property type="project" value="InterPro"/>
</dbReference>
<dbReference type="VEuPathDB" id="VectorBase:AALB015617"/>
<evidence type="ECO:0000256" key="1">
    <source>
        <dbReference type="ARBA" id="ARBA00001971"/>
    </source>
</evidence>
<sequence length="458" mass="52532">MPIVAFWLSLSATILLVVGFSLCLLLDKRRSLWVDRRFPGTGRTTPLYGDYRPLEHRMYTNQRLYHAFKARRWPIGGAVLYLTPCVIPIDREVIEYVLSKELIKIPTIRWNRELIQSWREFEDVHYEAMLGLIGQESETIATSVSSSDEGQCVKAIIEQFTMRILIKSVFGSNCVQQLETVKELLLESRNSLLKKIIVTAFPGSANVQQLLNAFMPNRKSKWMQQLKEMCKHAPNDREASFLAYLKQKRSMEDLIGIVAPDDTQHSLLQLMRTIFYTTSGTIVACLYELACHHDIQDRLHAALKNSDHSMTDYLDNVITETLRKYPPQDEISFTTLMSCRLPECDLVIPRNTRVIIPTYALLRDADYYPDPMRFDPERSIDTSSQFYRPLGGDSVNLGSTFAMMMVRVALTKLLLHWQVDVSASTPAELDAYPESDLPYPRGKVELVIRRYGSSIDCL</sequence>
<dbReference type="Proteomes" id="UP000069272">
    <property type="component" value="Chromosome 2R"/>
</dbReference>
<dbReference type="STRING" id="7167.A0A182G038"/>
<evidence type="ECO:0000256" key="10">
    <source>
        <dbReference type="ARBA" id="ARBA00023004"/>
    </source>
</evidence>
<evidence type="ECO:0000256" key="8">
    <source>
        <dbReference type="ARBA" id="ARBA00022848"/>
    </source>
</evidence>
<dbReference type="InterPro" id="IPR036396">
    <property type="entry name" value="Cyt_P450_sf"/>
</dbReference>
<keyword evidence="6" id="KW-0479">Metal-binding</keyword>
<evidence type="ECO:0000256" key="12">
    <source>
        <dbReference type="ARBA" id="ARBA00023136"/>
    </source>
</evidence>
<evidence type="ECO:0000313" key="14">
    <source>
        <dbReference type="Proteomes" id="UP000069272"/>
    </source>
</evidence>